<evidence type="ECO:0000256" key="1">
    <source>
        <dbReference type="ARBA" id="ARBA00010048"/>
    </source>
</evidence>
<dbReference type="HAMAP" id="MF_00308">
    <property type="entry name" value="PfdA"/>
    <property type="match status" value="1"/>
</dbReference>
<comment type="caution">
    <text evidence="9">The sequence shown here is derived from an EMBL/GenBank/DDBJ whole genome shotgun (WGS) entry which is preliminary data.</text>
</comment>
<dbReference type="SUPFAM" id="SSF46579">
    <property type="entry name" value="Prefoldin"/>
    <property type="match status" value="1"/>
</dbReference>
<comment type="function">
    <text evidence="4 7">Molecular chaperone capable of stabilizing a range of proteins. Seems to fulfill an ATP-independent, HSP70-like function in archaeal de novo protein folding.</text>
</comment>
<evidence type="ECO:0000313" key="10">
    <source>
        <dbReference type="Proteomes" id="UP000245657"/>
    </source>
</evidence>
<dbReference type="EMBL" id="QGMY01000017">
    <property type="protein sequence ID" value="PWR69991.1"/>
    <property type="molecule type" value="Genomic_DNA"/>
</dbReference>
<keyword evidence="8" id="KW-0175">Coiled coil</keyword>
<evidence type="ECO:0000256" key="4">
    <source>
        <dbReference type="ARBA" id="ARBA00025077"/>
    </source>
</evidence>
<evidence type="ECO:0000256" key="6">
    <source>
        <dbReference type="ARBA" id="ARBA00044231"/>
    </source>
</evidence>
<dbReference type="PANTHER" id="PTHR12674:SF2">
    <property type="entry name" value="PREFOLDIN SUBUNIT 5"/>
    <property type="match status" value="1"/>
</dbReference>
<dbReference type="Proteomes" id="UP000245657">
    <property type="component" value="Unassembled WGS sequence"/>
</dbReference>
<dbReference type="InterPro" id="IPR011599">
    <property type="entry name" value="PFD_alpha_archaea"/>
</dbReference>
<dbReference type="GeneID" id="97547517"/>
<comment type="similarity">
    <text evidence="7">Belongs to the prefoldin alpha subunit family.</text>
</comment>
<evidence type="ECO:0000256" key="5">
    <source>
        <dbReference type="ARBA" id="ARBA00044156"/>
    </source>
</evidence>
<protein>
    <recommendedName>
        <fullName evidence="5 7">Prefoldin subunit alpha</fullName>
    </recommendedName>
    <alternativeName>
        <fullName evidence="6 7">GimC subunit alpha</fullName>
    </alternativeName>
</protein>
<accession>A0A2V2N3E4</accession>
<dbReference type="NCBIfam" id="TIGR00293">
    <property type="entry name" value="prefoldin subunit alpha"/>
    <property type="match status" value="1"/>
</dbReference>
<dbReference type="GO" id="GO:0005737">
    <property type="term" value="C:cytoplasm"/>
    <property type="evidence" value="ECO:0007669"/>
    <property type="project" value="UniProtKB-SubCell"/>
</dbReference>
<evidence type="ECO:0000256" key="7">
    <source>
        <dbReference type="HAMAP-Rule" id="MF_00308"/>
    </source>
</evidence>
<keyword evidence="10" id="KW-1185">Reference proteome</keyword>
<dbReference type="GO" id="GO:0006457">
    <property type="term" value="P:protein folding"/>
    <property type="evidence" value="ECO:0007669"/>
    <property type="project" value="UniProtKB-UniRule"/>
</dbReference>
<dbReference type="Gene3D" id="1.10.287.370">
    <property type="match status" value="1"/>
</dbReference>
<dbReference type="AlphaFoldDB" id="A0A2V2N3E4"/>
<dbReference type="RefSeq" id="WP_109970055.1">
    <property type="nucleotide sequence ID" value="NZ_CP176093.1"/>
</dbReference>
<evidence type="ECO:0000256" key="3">
    <source>
        <dbReference type="ARBA" id="ARBA00023186"/>
    </source>
</evidence>
<comment type="subcellular location">
    <subcellularLocation>
        <location evidence="7">Cytoplasm</location>
    </subcellularLocation>
</comment>
<dbReference type="Pfam" id="PF02996">
    <property type="entry name" value="Prefoldin"/>
    <property type="match status" value="1"/>
</dbReference>
<feature type="coiled-coil region" evidence="8">
    <location>
        <begin position="103"/>
        <end position="144"/>
    </location>
</feature>
<comment type="subunit">
    <text evidence="2 7">Heterohexamer of two alpha and four beta subunits.</text>
</comment>
<name>A0A2V2N3E4_9EURY</name>
<evidence type="ECO:0000256" key="2">
    <source>
        <dbReference type="ARBA" id="ARBA00011716"/>
    </source>
</evidence>
<organism evidence="9 10">
    <name type="scientific">Methanospirillum lacunae</name>
    <dbReference type="NCBI Taxonomy" id="668570"/>
    <lineage>
        <taxon>Archaea</taxon>
        <taxon>Methanobacteriati</taxon>
        <taxon>Methanobacteriota</taxon>
        <taxon>Stenosarchaea group</taxon>
        <taxon>Methanomicrobia</taxon>
        <taxon>Methanomicrobiales</taxon>
        <taxon>Methanospirillaceae</taxon>
        <taxon>Methanospirillum</taxon>
    </lineage>
</organism>
<proteinExistence type="inferred from homology"/>
<comment type="similarity">
    <text evidence="1">Belongs to the prefoldin subunit alpha family.</text>
</comment>
<gene>
    <name evidence="7 9" type="primary">pfdA</name>
    <name evidence="9" type="ORF">DK846_16305</name>
</gene>
<dbReference type="GO" id="GO:0051082">
    <property type="term" value="F:unfolded protein binding"/>
    <property type="evidence" value="ECO:0007669"/>
    <property type="project" value="UniProtKB-UniRule"/>
</dbReference>
<dbReference type="InterPro" id="IPR009053">
    <property type="entry name" value="Prefoldin"/>
</dbReference>
<dbReference type="PANTHER" id="PTHR12674">
    <property type="entry name" value="PREFOLDIN SUBUNIT 5"/>
    <property type="match status" value="1"/>
</dbReference>
<dbReference type="CDD" id="cd23160">
    <property type="entry name" value="Prefoldin_alpha_GimC"/>
    <property type="match status" value="1"/>
</dbReference>
<evidence type="ECO:0000256" key="8">
    <source>
        <dbReference type="SAM" id="Coils"/>
    </source>
</evidence>
<dbReference type="GO" id="GO:0016272">
    <property type="term" value="C:prefoldin complex"/>
    <property type="evidence" value="ECO:0007669"/>
    <property type="project" value="UniProtKB-UniRule"/>
</dbReference>
<keyword evidence="7" id="KW-0963">Cytoplasm</keyword>
<evidence type="ECO:0000313" key="9">
    <source>
        <dbReference type="EMBL" id="PWR69991.1"/>
    </source>
</evidence>
<dbReference type="InterPro" id="IPR004127">
    <property type="entry name" value="Prefoldin_subunit_alpha"/>
</dbReference>
<sequence length="150" mass="16511">MAPVDPREVQSLQAYLNQYNQQAEVYSRQLGIMEEGIREGNAAIETLKALLEAGDSTILMPIGGGVNVRARVEHPDEVYVNIGSEIILQKTNEGGVSYLQDRIAEMEASSKNLNEVLQKIDAQVKDISKRLEQLYRQAQQEQGAGGAGPR</sequence>
<keyword evidence="3 7" id="KW-0143">Chaperone</keyword>
<reference evidence="9 10" key="1">
    <citation type="submission" date="2018-05" db="EMBL/GenBank/DDBJ databases">
        <title>Draft genome of Methanospirillum lacunae Ki8-1.</title>
        <authorList>
            <person name="Dueholm M.S."/>
            <person name="Nielsen P.H."/>
            <person name="Bakmann L.F."/>
            <person name="Otzen D.E."/>
        </authorList>
    </citation>
    <scope>NUCLEOTIDE SEQUENCE [LARGE SCALE GENOMIC DNA]</scope>
    <source>
        <strain evidence="9 10">Ki8-1</strain>
    </source>
</reference>
<dbReference type="OrthoDB" id="10045at2157"/>